<dbReference type="RefSeq" id="WP_379517335.1">
    <property type="nucleotide sequence ID" value="NZ_JBHSPA010000031.1"/>
</dbReference>
<protein>
    <recommendedName>
        <fullName evidence="3">4,5-dihydroxyphthalate decarboxylase</fullName>
    </recommendedName>
</protein>
<dbReference type="SUPFAM" id="SSF53850">
    <property type="entry name" value="Periplasmic binding protein-like II"/>
    <property type="match status" value="1"/>
</dbReference>
<evidence type="ECO:0008006" key="3">
    <source>
        <dbReference type="Google" id="ProtNLM"/>
    </source>
</evidence>
<gene>
    <name evidence="1" type="ORF">ACFPZ3_28565</name>
</gene>
<sequence length="287" mass="30848">MKLVLGRDDLAAAAESAVREVGTEAERLDIRPVSKAARGMIGESSADICELPIVTLLQAVAHDRPVVLLPVTALGRFQHQTLVTCGDLTVADVEGRSVGIRSWSQTTGVWVRGFLTEQYGVDLREVDWVVYEGGHVDGQHDPSWVRRAPEGARLQPDFLEGRLDFGIMGNELPEDDRIRTAIPDAAQVAAAWSRDKGFVPVNHVVGVGEKAAREHSAAVCAAYDALHEVLATSPDLHPVGFEALRGPVSQAAAYALEQEVLPRPVDFDDLVARSCEALGVPPSRLGG</sequence>
<reference evidence="2" key="1">
    <citation type="journal article" date="2019" name="Int. J. Syst. Evol. Microbiol.">
        <title>The Global Catalogue of Microorganisms (GCM) 10K type strain sequencing project: providing services to taxonomists for standard genome sequencing and annotation.</title>
        <authorList>
            <consortium name="The Broad Institute Genomics Platform"/>
            <consortium name="The Broad Institute Genome Sequencing Center for Infectious Disease"/>
            <person name="Wu L."/>
            <person name="Ma J."/>
        </authorList>
    </citation>
    <scope>NUCLEOTIDE SEQUENCE [LARGE SCALE GENOMIC DNA]</scope>
    <source>
        <strain evidence="2">CCUG 53903</strain>
    </source>
</reference>
<keyword evidence="2" id="KW-1185">Reference proteome</keyword>
<dbReference type="Proteomes" id="UP001596058">
    <property type="component" value="Unassembled WGS sequence"/>
</dbReference>
<evidence type="ECO:0000313" key="2">
    <source>
        <dbReference type="Proteomes" id="UP001596058"/>
    </source>
</evidence>
<accession>A0ABW1CQB2</accession>
<organism evidence="1 2">
    <name type="scientific">Nonomuraea insulae</name>
    <dbReference type="NCBI Taxonomy" id="1616787"/>
    <lineage>
        <taxon>Bacteria</taxon>
        <taxon>Bacillati</taxon>
        <taxon>Actinomycetota</taxon>
        <taxon>Actinomycetes</taxon>
        <taxon>Streptosporangiales</taxon>
        <taxon>Streptosporangiaceae</taxon>
        <taxon>Nonomuraea</taxon>
    </lineage>
</organism>
<dbReference type="EMBL" id="JBHSPA010000031">
    <property type="protein sequence ID" value="MFC5827833.1"/>
    <property type="molecule type" value="Genomic_DNA"/>
</dbReference>
<proteinExistence type="predicted"/>
<evidence type="ECO:0000313" key="1">
    <source>
        <dbReference type="EMBL" id="MFC5827833.1"/>
    </source>
</evidence>
<name>A0ABW1CQB2_9ACTN</name>
<comment type="caution">
    <text evidence="1">The sequence shown here is derived from an EMBL/GenBank/DDBJ whole genome shotgun (WGS) entry which is preliminary data.</text>
</comment>